<dbReference type="CDD" id="cd06529">
    <property type="entry name" value="S24_LexA-like"/>
    <property type="match status" value="1"/>
</dbReference>
<evidence type="ECO:0000313" key="5">
    <source>
        <dbReference type="EMBL" id="VAW19526.1"/>
    </source>
</evidence>
<gene>
    <name evidence="5" type="ORF">MNBD_BACTEROID01-2550</name>
</gene>
<dbReference type="GO" id="GO:0003677">
    <property type="term" value="F:DNA binding"/>
    <property type="evidence" value="ECO:0007669"/>
    <property type="project" value="UniProtKB-KW"/>
</dbReference>
<protein>
    <recommendedName>
        <fullName evidence="4">HTH cro/C1-type domain-containing protein</fullName>
    </recommendedName>
</protein>
<organism evidence="5">
    <name type="scientific">hydrothermal vent metagenome</name>
    <dbReference type="NCBI Taxonomy" id="652676"/>
    <lineage>
        <taxon>unclassified sequences</taxon>
        <taxon>metagenomes</taxon>
        <taxon>ecological metagenomes</taxon>
    </lineage>
</organism>
<dbReference type="Pfam" id="PF00717">
    <property type="entry name" value="Peptidase_S24"/>
    <property type="match status" value="1"/>
</dbReference>
<dbReference type="Gene3D" id="2.10.109.10">
    <property type="entry name" value="Umud Fragment, subunit A"/>
    <property type="match status" value="1"/>
</dbReference>
<evidence type="ECO:0000256" key="3">
    <source>
        <dbReference type="ARBA" id="ARBA00023163"/>
    </source>
</evidence>
<feature type="domain" description="HTH cro/C1-type" evidence="4">
    <location>
        <begin position="8"/>
        <end position="62"/>
    </location>
</feature>
<proteinExistence type="predicted"/>
<keyword evidence="3" id="KW-0804">Transcription</keyword>
<evidence type="ECO:0000256" key="1">
    <source>
        <dbReference type="ARBA" id="ARBA00023015"/>
    </source>
</evidence>
<dbReference type="InterPro" id="IPR036286">
    <property type="entry name" value="LexA/Signal_pep-like_sf"/>
</dbReference>
<dbReference type="InterPro" id="IPR015927">
    <property type="entry name" value="Peptidase_S24_S26A/B/C"/>
</dbReference>
<reference evidence="5" key="1">
    <citation type="submission" date="2018-06" db="EMBL/GenBank/DDBJ databases">
        <authorList>
            <person name="Zhirakovskaya E."/>
        </authorList>
    </citation>
    <scope>NUCLEOTIDE SEQUENCE</scope>
</reference>
<dbReference type="PROSITE" id="PS50943">
    <property type="entry name" value="HTH_CROC1"/>
    <property type="match status" value="1"/>
</dbReference>
<dbReference type="PANTHER" id="PTHR40661:SF3">
    <property type="entry name" value="FELS-1 PROPHAGE TRANSCRIPTIONAL REGULATOR"/>
    <property type="match status" value="1"/>
</dbReference>
<dbReference type="SUPFAM" id="SSF47413">
    <property type="entry name" value="lambda repressor-like DNA-binding domains"/>
    <property type="match status" value="1"/>
</dbReference>
<name>A0A3B0UJ04_9ZZZZ</name>
<dbReference type="InterPro" id="IPR001387">
    <property type="entry name" value="Cro/C1-type_HTH"/>
</dbReference>
<dbReference type="SMART" id="SM00530">
    <property type="entry name" value="HTH_XRE"/>
    <property type="match status" value="1"/>
</dbReference>
<dbReference type="CDD" id="cd00093">
    <property type="entry name" value="HTH_XRE"/>
    <property type="match status" value="1"/>
</dbReference>
<evidence type="ECO:0000259" key="4">
    <source>
        <dbReference type="PROSITE" id="PS50943"/>
    </source>
</evidence>
<keyword evidence="2" id="KW-0238">DNA-binding</keyword>
<dbReference type="PANTHER" id="PTHR40661">
    <property type="match status" value="1"/>
</dbReference>
<dbReference type="Gene3D" id="1.10.260.40">
    <property type="entry name" value="lambda repressor-like DNA-binding domains"/>
    <property type="match status" value="1"/>
</dbReference>
<dbReference type="InterPro" id="IPR010982">
    <property type="entry name" value="Lambda_DNA-bd_dom_sf"/>
</dbReference>
<keyword evidence="1" id="KW-0805">Transcription regulation</keyword>
<dbReference type="SUPFAM" id="SSF51306">
    <property type="entry name" value="LexA/Signal peptidase"/>
    <property type="match status" value="1"/>
</dbReference>
<dbReference type="EMBL" id="UOEP01000100">
    <property type="protein sequence ID" value="VAW19526.1"/>
    <property type="molecule type" value="Genomic_DNA"/>
</dbReference>
<dbReference type="Pfam" id="PF01381">
    <property type="entry name" value="HTH_3"/>
    <property type="match status" value="1"/>
</dbReference>
<evidence type="ECO:0000256" key="2">
    <source>
        <dbReference type="ARBA" id="ARBA00023125"/>
    </source>
</evidence>
<accession>A0A3B0UJ04</accession>
<dbReference type="AlphaFoldDB" id="A0A3B0UJ04"/>
<dbReference type="InterPro" id="IPR039418">
    <property type="entry name" value="LexA-like"/>
</dbReference>
<sequence>MNYLNQNIRYLRKANRLTQEEMAAGLDVKRSMIGSYEEGRAVPKIAVIQKLSAFFNVSIDELVNHDLSKGYASTKRAKGAQLRVLSTVVGQENNELVTLIPVKASAGYLYGYSDPEYIESMPRFSMPFPELSRERTYRVFQIKGESMLPVPSGAYIFCEYVQDWTGLEDGKTHIVITSGEGIVYKRVFNQIDEKRSLLLKSDNPDYKPYEVSVESVLEIWRALGYLSFDLPDAAMANVQSLSDMMLGMQEEIAKLRKASALASGGI</sequence>